<proteinExistence type="predicted"/>
<reference evidence="3" key="1">
    <citation type="journal article" date="2019" name="Int. J. Syst. Evol. Microbiol.">
        <title>The Global Catalogue of Microorganisms (GCM) 10K type strain sequencing project: providing services to taxonomists for standard genome sequencing and annotation.</title>
        <authorList>
            <consortium name="The Broad Institute Genomics Platform"/>
            <consortium name="The Broad Institute Genome Sequencing Center for Infectious Disease"/>
            <person name="Wu L."/>
            <person name="Ma J."/>
        </authorList>
    </citation>
    <scope>NUCLEOTIDE SEQUENCE [LARGE SCALE GENOMIC DNA]</scope>
    <source>
        <strain evidence="3">CCUG 53270</strain>
    </source>
</reference>
<evidence type="ECO:0000256" key="1">
    <source>
        <dbReference type="SAM" id="MobiDB-lite"/>
    </source>
</evidence>
<name>A0ABW3UH24_9BACL</name>
<protein>
    <submittedName>
        <fullName evidence="2">Uncharacterized protein</fullName>
    </submittedName>
</protein>
<sequence>MPVESLSTRLQIVRRRMESCRTEQASDAADDPHYRSANKEITDENTKGNKKYAFQYFGKNDGSTPIRIY</sequence>
<dbReference type="RefSeq" id="WP_079914462.1">
    <property type="nucleotide sequence ID" value="NZ_BAABJG010000006.1"/>
</dbReference>
<keyword evidence="3" id="KW-1185">Reference proteome</keyword>
<gene>
    <name evidence="2" type="ORF">ACFQ4B_09230</name>
</gene>
<accession>A0ABW3UH24</accession>
<dbReference type="EMBL" id="JBHTLU010000013">
    <property type="protein sequence ID" value="MFD1220302.1"/>
    <property type="molecule type" value="Genomic_DNA"/>
</dbReference>
<feature type="compositionally biased region" description="Basic and acidic residues" evidence="1">
    <location>
        <begin position="30"/>
        <end position="46"/>
    </location>
</feature>
<evidence type="ECO:0000313" key="2">
    <source>
        <dbReference type="EMBL" id="MFD1220302.1"/>
    </source>
</evidence>
<feature type="region of interest" description="Disordered" evidence="1">
    <location>
        <begin position="20"/>
        <end position="46"/>
    </location>
</feature>
<comment type="caution">
    <text evidence="2">The sequence shown here is derived from an EMBL/GenBank/DDBJ whole genome shotgun (WGS) entry which is preliminary data.</text>
</comment>
<evidence type="ECO:0000313" key="3">
    <source>
        <dbReference type="Proteomes" id="UP001597180"/>
    </source>
</evidence>
<dbReference type="Proteomes" id="UP001597180">
    <property type="component" value="Unassembled WGS sequence"/>
</dbReference>
<organism evidence="2 3">
    <name type="scientific">Paenibacillus vulneris</name>
    <dbReference type="NCBI Taxonomy" id="1133364"/>
    <lineage>
        <taxon>Bacteria</taxon>
        <taxon>Bacillati</taxon>
        <taxon>Bacillota</taxon>
        <taxon>Bacilli</taxon>
        <taxon>Bacillales</taxon>
        <taxon>Paenibacillaceae</taxon>
        <taxon>Paenibacillus</taxon>
    </lineage>
</organism>